<reference evidence="2 3" key="1">
    <citation type="journal article" date="2015" name="PLoS ONE">
        <title>Rice-Infecting Pseudomonas Genomes Are Highly Accessorized and Harbor Multiple Putative Virulence Mechanisms to Cause Sheath Brown Rot.</title>
        <authorList>
            <person name="Quibod I.L."/>
            <person name="Grande G."/>
            <person name="Oreiro E.G."/>
            <person name="Borja F.N."/>
            <person name="Dossa G.S."/>
            <person name="Mauleon R."/>
            <person name="Cruz C.V."/>
            <person name="Oliva R."/>
        </authorList>
    </citation>
    <scope>NUCLEOTIDE SEQUENCE [LARGE SCALE GENOMIC DNA]</scope>
    <source>
        <strain evidence="2 3">IRRI 6609</strain>
    </source>
</reference>
<proteinExistence type="predicted"/>
<gene>
    <name evidence="2" type="ORF">PF66_03164</name>
</gene>
<dbReference type="PATRIC" id="fig|50340.43.peg.460"/>
<dbReference type="EMBL" id="JSYZ01000010">
    <property type="protein sequence ID" value="KPA90356.1"/>
    <property type="molecule type" value="Genomic_DNA"/>
</dbReference>
<feature type="transmembrane region" description="Helical" evidence="1">
    <location>
        <begin position="95"/>
        <end position="117"/>
    </location>
</feature>
<keyword evidence="1" id="KW-0812">Transmembrane</keyword>
<dbReference type="AlphaFoldDB" id="A0A0M9GGD8"/>
<keyword evidence="3" id="KW-1185">Reference proteome</keyword>
<dbReference type="STRING" id="50340.PF66_03164"/>
<accession>A0A0M9GGD8</accession>
<keyword evidence="1" id="KW-1133">Transmembrane helix</keyword>
<feature type="transmembrane region" description="Helical" evidence="1">
    <location>
        <begin position="60"/>
        <end position="83"/>
    </location>
</feature>
<evidence type="ECO:0000313" key="3">
    <source>
        <dbReference type="Proteomes" id="UP000037931"/>
    </source>
</evidence>
<dbReference type="RefSeq" id="WP_054059682.1">
    <property type="nucleotide sequence ID" value="NZ_JSYZ01000010.1"/>
</dbReference>
<organism evidence="2 3">
    <name type="scientific">Pseudomonas asplenii</name>
    <dbReference type="NCBI Taxonomy" id="53407"/>
    <lineage>
        <taxon>Bacteria</taxon>
        <taxon>Pseudomonadati</taxon>
        <taxon>Pseudomonadota</taxon>
        <taxon>Gammaproteobacteria</taxon>
        <taxon>Pseudomonadales</taxon>
        <taxon>Pseudomonadaceae</taxon>
        <taxon>Pseudomonas</taxon>
    </lineage>
</organism>
<keyword evidence="1" id="KW-0472">Membrane</keyword>
<sequence>MNRFSSLKSHSHSLARRVITLGLLTSHLLSPSRSLAGLPELETPSRPGTGIIQTLQNHAYDIVSLIALLIAAASFCGVAYHAYTTYSDVQSGKKTWGQFGLTCGVGAALLVISIWLLTKATSVL</sequence>
<dbReference type="Proteomes" id="UP000037931">
    <property type="component" value="Unassembled WGS sequence"/>
</dbReference>
<dbReference type="OrthoDB" id="5784566at2"/>
<protein>
    <submittedName>
        <fullName evidence="2">Integrating conjugative element membrane protein, PFL_4702 family</fullName>
    </submittedName>
</protein>
<comment type="caution">
    <text evidence="2">The sequence shown here is derived from an EMBL/GenBank/DDBJ whole genome shotgun (WGS) entry which is preliminary data.</text>
</comment>
<evidence type="ECO:0000256" key="1">
    <source>
        <dbReference type="SAM" id="Phobius"/>
    </source>
</evidence>
<dbReference type="InterPro" id="IPR021356">
    <property type="entry name" value="Integr_conj_element_PFL4702"/>
</dbReference>
<name>A0A0M9GGD8_9PSED</name>
<evidence type="ECO:0000313" key="2">
    <source>
        <dbReference type="EMBL" id="KPA90356.1"/>
    </source>
</evidence>
<dbReference type="Pfam" id="PF11190">
    <property type="entry name" value="DUF2976"/>
    <property type="match status" value="1"/>
</dbReference>
<dbReference type="NCBIfam" id="TIGR03745">
    <property type="entry name" value="conj_TIGR03745"/>
    <property type="match status" value="1"/>
</dbReference>